<reference evidence="2" key="2">
    <citation type="submission" date="2020-11" db="EMBL/GenBank/DDBJ databases">
        <authorList>
            <person name="McCartney M.A."/>
            <person name="Auch B."/>
            <person name="Kono T."/>
            <person name="Mallez S."/>
            <person name="Becker A."/>
            <person name="Gohl D.M."/>
            <person name="Silverstein K.A.T."/>
            <person name="Koren S."/>
            <person name="Bechman K.B."/>
            <person name="Herman A."/>
            <person name="Abrahante J.E."/>
            <person name="Garbe J."/>
        </authorList>
    </citation>
    <scope>NUCLEOTIDE SEQUENCE</scope>
    <source>
        <strain evidence="2">Duluth1</strain>
        <tissue evidence="2">Whole animal</tissue>
    </source>
</reference>
<dbReference type="InterPro" id="IPR001370">
    <property type="entry name" value="BIR_rpt"/>
</dbReference>
<dbReference type="Gene3D" id="1.10.1170.10">
    <property type="entry name" value="Inhibitor Of Apoptosis Protein (2mihbC-IAP-1), Chain A"/>
    <property type="match status" value="1"/>
</dbReference>
<comment type="caution">
    <text evidence="2">The sequence shown here is derived from an EMBL/GenBank/DDBJ whole genome shotgun (WGS) entry which is preliminary data.</text>
</comment>
<dbReference type="SUPFAM" id="SSF57924">
    <property type="entry name" value="Inhibitor of apoptosis (IAP) repeat"/>
    <property type="match status" value="1"/>
</dbReference>
<evidence type="ECO:0000256" key="1">
    <source>
        <dbReference type="SAM" id="MobiDB-lite"/>
    </source>
</evidence>
<accession>A0A9D4HSD3</accession>
<evidence type="ECO:0000313" key="2">
    <source>
        <dbReference type="EMBL" id="KAH3733195.1"/>
    </source>
</evidence>
<dbReference type="Proteomes" id="UP000828390">
    <property type="component" value="Unassembled WGS sequence"/>
</dbReference>
<dbReference type="Pfam" id="PF00653">
    <property type="entry name" value="BIR"/>
    <property type="match status" value="1"/>
</dbReference>
<feature type="region of interest" description="Disordered" evidence="1">
    <location>
        <begin position="426"/>
        <end position="456"/>
    </location>
</feature>
<proteinExistence type="predicted"/>
<feature type="compositionally biased region" description="Polar residues" evidence="1">
    <location>
        <begin position="426"/>
        <end position="436"/>
    </location>
</feature>
<reference evidence="2" key="1">
    <citation type="journal article" date="2019" name="bioRxiv">
        <title>The Genome of the Zebra Mussel, Dreissena polymorpha: A Resource for Invasive Species Research.</title>
        <authorList>
            <person name="McCartney M.A."/>
            <person name="Auch B."/>
            <person name="Kono T."/>
            <person name="Mallez S."/>
            <person name="Zhang Y."/>
            <person name="Obille A."/>
            <person name="Becker A."/>
            <person name="Abrahante J.E."/>
            <person name="Garbe J."/>
            <person name="Badalamenti J.P."/>
            <person name="Herman A."/>
            <person name="Mangelson H."/>
            <person name="Liachko I."/>
            <person name="Sullivan S."/>
            <person name="Sone E.D."/>
            <person name="Koren S."/>
            <person name="Silverstein K.A.T."/>
            <person name="Beckman K.B."/>
            <person name="Gohl D.M."/>
        </authorList>
    </citation>
    <scope>NUCLEOTIDE SEQUENCE</scope>
    <source>
        <strain evidence="2">Duluth1</strain>
        <tissue evidence="2">Whole animal</tissue>
    </source>
</reference>
<dbReference type="AlphaFoldDB" id="A0A9D4HSD3"/>
<evidence type="ECO:0000313" key="3">
    <source>
        <dbReference type="Proteomes" id="UP000828390"/>
    </source>
</evidence>
<dbReference type="PROSITE" id="PS50143">
    <property type="entry name" value="BIR_REPEAT_2"/>
    <property type="match status" value="1"/>
</dbReference>
<sequence>MGVDIQTYRFRIGSCSFTSCKTTNSTGNGSKIKDHSQPGRNSVYLRTITFVIVLCLSSNEYHSNQSRIVFGLPHDGQDTNRSTLGHRFPVLERNQNSLLNSLKLSRMYLTVNNSLECVLHISSRKSQPCAQTRCLNLEECIYKPLEYFTDRDVGADEVWYMWEQILPIRVIQIHLLISGVEPNPGPGLVKEIEANTKNVADTAPCDSEKDVHLKSASPFNGNPQAKTKKKLDENMQTRNADVYFGKVQPCTGSVKVGSLFGSKVFKIELNDDLRKGLLNKNYTKAKIFAIGRILDELCNFGAFVELDIPPLFYSRKKIAYMVLPSSSWWGDLDFTTDGTIPAAVLAYRNEFRESFFCRDRRTLYLLDEYIYNNQSRLSAINFCDITVTNPFGGFHLLTCNSTYMYPNGGNRHDKHLNQPELKYLTQVSEAQQQHDSSVSEEETSIDEHLSTSHQNDTYLSVNQTGTFRHDNLPDSSHLVQIDRPHVQINMAFRNPNDDEMRFNQNNTERVQDMAASIRGQQKRFPTAKYASYENDGSRRETYRGWPLQQPDPQTLCNAGFLFTGQSYDLVRCFCCGIG</sequence>
<keyword evidence="3" id="KW-1185">Reference proteome</keyword>
<protein>
    <submittedName>
        <fullName evidence="2">Uncharacterized protein</fullName>
    </submittedName>
</protein>
<organism evidence="2 3">
    <name type="scientific">Dreissena polymorpha</name>
    <name type="common">Zebra mussel</name>
    <name type="synonym">Mytilus polymorpha</name>
    <dbReference type="NCBI Taxonomy" id="45954"/>
    <lineage>
        <taxon>Eukaryota</taxon>
        <taxon>Metazoa</taxon>
        <taxon>Spiralia</taxon>
        <taxon>Lophotrochozoa</taxon>
        <taxon>Mollusca</taxon>
        <taxon>Bivalvia</taxon>
        <taxon>Autobranchia</taxon>
        <taxon>Heteroconchia</taxon>
        <taxon>Euheterodonta</taxon>
        <taxon>Imparidentia</taxon>
        <taxon>Neoheterodontei</taxon>
        <taxon>Myida</taxon>
        <taxon>Dreissenoidea</taxon>
        <taxon>Dreissenidae</taxon>
        <taxon>Dreissena</taxon>
    </lineage>
</organism>
<name>A0A9D4HSD3_DREPO</name>
<dbReference type="EMBL" id="JAIWYP010000011">
    <property type="protein sequence ID" value="KAH3733195.1"/>
    <property type="molecule type" value="Genomic_DNA"/>
</dbReference>
<gene>
    <name evidence="2" type="ORF">DPMN_039620</name>
</gene>